<feature type="domain" description="DUF6993" evidence="2">
    <location>
        <begin position="71"/>
        <end position="155"/>
    </location>
</feature>
<dbReference type="GeneID" id="77017420"/>
<organism evidence="3 4">
    <name type="scientific">Microbacterium paraoxydans</name>
    <dbReference type="NCBI Taxonomy" id="199592"/>
    <lineage>
        <taxon>Bacteria</taxon>
        <taxon>Bacillati</taxon>
        <taxon>Actinomycetota</taxon>
        <taxon>Actinomycetes</taxon>
        <taxon>Micrococcales</taxon>
        <taxon>Microbacteriaceae</taxon>
        <taxon>Microbacterium</taxon>
    </lineage>
</organism>
<evidence type="ECO:0000256" key="1">
    <source>
        <dbReference type="SAM" id="SignalP"/>
    </source>
</evidence>
<reference evidence="3 4" key="1">
    <citation type="submission" date="2016-10" db="EMBL/GenBank/DDBJ databases">
        <authorList>
            <person name="de Groot N.N."/>
        </authorList>
    </citation>
    <scope>NUCLEOTIDE SEQUENCE [LARGE SCALE GENOMIC DNA]</scope>
    <source>
        <strain evidence="3 4">DSM 15019</strain>
    </source>
</reference>
<feature type="chain" id="PRO_5038573447" description="DUF6993 domain-containing protein" evidence="1">
    <location>
        <begin position="23"/>
        <end position="161"/>
    </location>
</feature>
<dbReference type="eggNOG" id="ENOG5033J6S">
    <property type="taxonomic scope" value="Bacteria"/>
</dbReference>
<sequence length="161" mass="16403">MLRSVLPSRAAALVLVAGVSVAVLTGCAPEPTATPTPTATATADPTPSAAPALVSDGSAEDNLPVFTAVAEQVWGTEQRGEGRAYVDGLVAAGFDREAMQLTPDQSTVGNPAESIQFSVRWGEEECLIGQVGPSTGAVVTTVMPQLAGGRCLVGATRPIDW</sequence>
<dbReference type="AlphaFoldDB" id="A0A1H1LSJ4"/>
<dbReference type="EMBL" id="LT629770">
    <property type="protein sequence ID" value="SDR77397.1"/>
    <property type="molecule type" value="Genomic_DNA"/>
</dbReference>
<gene>
    <name evidence="3" type="ORF">SAMN04489809_0265</name>
</gene>
<evidence type="ECO:0000313" key="4">
    <source>
        <dbReference type="Proteomes" id="UP000182126"/>
    </source>
</evidence>
<evidence type="ECO:0000313" key="3">
    <source>
        <dbReference type="EMBL" id="SDR77397.1"/>
    </source>
</evidence>
<keyword evidence="1" id="KW-0732">Signal</keyword>
<dbReference type="InterPro" id="IPR054262">
    <property type="entry name" value="DUF6993"/>
</dbReference>
<accession>A0A1H1LSJ4</accession>
<proteinExistence type="predicted"/>
<dbReference type="RefSeq" id="WP_231919615.1">
    <property type="nucleotide sequence ID" value="NZ_LT629770.1"/>
</dbReference>
<dbReference type="Proteomes" id="UP000182126">
    <property type="component" value="Chromosome I"/>
</dbReference>
<dbReference type="PROSITE" id="PS51257">
    <property type="entry name" value="PROKAR_LIPOPROTEIN"/>
    <property type="match status" value="1"/>
</dbReference>
<name>A0A1H1LSJ4_9MICO</name>
<dbReference type="Pfam" id="PF22504">
    <property type="entry name" value="DUF6993"/>
    <property type="match status" value="1"/>
</dbReference>
<protein>
    <recommendedName>
        <fullName evidence="2">DUF6993 domain-containing protein</fullName>
    </recommendedName>
</protein>
<feature type="signal peptide" evidence="1">
    <location>
        <begin position="1"/>
        <end position="22"/>
    </location>
</feature>
<evidence type="ECO:0000259" key="2">
    <source>
        <dbReference type="Pfam" id="PF22504"/>
    </source>
</evidence>